<accession>A0A9Q1BUJ1</accession>
<dbReference type="GO" id="GO:0005615">
    <property type="term" value="C:extracellular space"/>
    <property type="evidence" value="ECO:0007669"/>
    <property type="project" value="TreeGrafter"/>
</dbReference>
<dbReference type="PROSITE" id="PS51406">
    <property type="entry name" value="FIBRINOGEN_C_2"/>
    <property type="match status" value="1"/>
</dbReference>
<dbReference type="Proteomes" id="UP001152320">
    <property type="component" value="Chromosome 11"/>
</dbReference>
<dbReference type="InterPro" id="IPR014716">
    <property type="entry name" value="Fibrinogen_a/b/g_C_1"/>
</dbReference>
<name>A0A9Q1BUJ1_HOLLE</name>
<reference evidence="2" key="1">
    <citation type="submission" date="2021-10" db="EMBL/GenBank/DDBJ databases">
        <title>Tropical sea cucumber genome reveals ecological adaptation and Cuvierian tubules defense mechanism.</title>
        <authorList>
            <person name="Chen T."/>
        </authorList>
    </citation>
    <scope>NUCLEOTIDE SEQUENCE</scope>
    <source>
        <strain evidence="2">Nanhai2018</strain>
        <tissue evidence="2">Muscle</tissue>
    </source>
</reference>
<dbReference type="InterPro" id="IPR002181">
    <property type="entry name" value="Fibrinogen_a/b/g_C_dom"/>
</dbReference>
<dbReference type="PANTHER" id="PTHR19143">
    <property type="entry name" value="FIBRINOGEN/TENASCIN/ANGIOPOEITIN"/>
    <property type="match status" value="1"/>
</dbReference>
<dbReference type="AlphaFoldDB" id="A0A9Q1BUJ1"/>
<keyword evidence="3" id="KW-1185">Reference proteome</keyword>
<proteinExistence type="predicted"/>
<protein>
    <submittedName>
        <fullName evidence="2">Tenascin-N</fullName>
    </submittedName>
</protein>
<organism evidence="2 3">
    <name type="scientific">Holothuria leucospilota</name>
    <name type="common">Black long sea cucumber</name>
    <name type="synonym">Mertensiothuria leucospilota</name>
    <dbReference type="NCBI Taxonomy" id="206669"/>
    <lineage>
        <taxon>Eukaryota</taxon>
        <taxon>Metazoa</taxon>
        <taxon>Echinodermata</taxon>
        <taxon>Eleutherozoa</taxon>
        <taxon>Echinozoa</taxon>
        <taxon>Holothuroidea</taxon>
        <taxon>Aspidochirotacea</taxon>
        <taxon>Aspidochirotida</taxon>
        <taxon>Holothuriidae</taxon>
        <taxon>Holothuria</taxon>
    </lineage>
</organism>
<sequence>MPFSTYDRDMNMTGSANCAETNHGGWWLTDCHTYTGMCYLNRIYGESQSSCIRWFNSTGGQYYITSTEMKIRPVD</sequence>
<dbReference type="Pfam" id="PF00147">
    <property type="entry name" value="Fibrinogen_C"/>
    <property type="match status" value="1"/>
</dbReference>
<comment type="caution">
    <text evidence="2">The sequence shown here is derived from an EMBL/GenBank/DDBJ whole genome shotgun (WGS) entry which is preliminary data.</text>
</comment>
<dbReference type="Gene3D" id="3.90.215.10">
    <property type="entry name" value="Gamma Fibrinogen, chain A, domain 1"/>
    <property type="match status" value="1"/>
</dbReference>
<evidence type="ECO:0000259" key="1">
    <source>
        <dbReference type="PROSITE" id="PS51406"/>
    </source>
</evidence>
<evidence type="ECO:0000313" key="2">
    <source>
        <dbReference type="EMBL" id="KAJ8033022.1"/>
    </source>
</evidence>
<dbReference type="EMBL" id="JAIZAY010000011">
    <property type="protein sequence ID" value="KAJ8033022.1"/>
    <property type="molecule type" value="Genomic_DNA"/>
</dbReference>
<feature type="domain" description="Fibrinogen C-terminal" evidence="1">
    <location>
        <begin position="1"/>
        <end position="75"/>
    </location>
</feature>
<gene>
    <name evidence="2" type="ORF">HOLleu_23142</name>
</gene>
<dbReference type="InterPro" id="IPR050373">
    <property type="entry name" value="Fibrinogen_C-term_domain"/>
</dbReference>
<dbReference type="InterPro" id="IPR036056">
    <property type="entry name" value="Fibrinogen-like_C"/>
</dbReference>
<dbReference type="SUPFAM" id="SSF56496">
    <property type="entry name" value="Fibrinogen C-terminal domain-like"/>
    <property type="match status" value="1"/>
</dbReference>
<evidence type="ECO:0000313" key="3">
    <source>
        <dbReference type="Proteomes" id="UP001152320"/>
    </source>
</evidence>